<dbReference type="AlphaFoldDB" id="L7W040"/>
<proteinExistence type="predicted"/>
<name>L7W040_9BACT</name>
<accession>L7W040</accession>
<organism evidence="1">
    <name type="scientific">uncultured bacterium A1Q1_fos_2101</name>
    <dbReference type="NCBI Taxonomy" id="1256561"/>
    <lineage>
        <taxon>Bacteria</taxon>
        <taxon>environmental samples</taxon>
    </lineage>
</organism>
<evidence type="ECO:0000313" key="1">
    <source>
        <dbReference type="EMBL" id="AGC72763.1"/>
    </source>
</evidence>
<reference evidence="1" key="1">
    <citation type="submission" date="2012-09" db="EMBL/GenBank/DDBJ databases">
        <title>Metagenomic Characterization of a Microbial Community in Wastewater Detects High Levels of Antibiotic Resistance.</title>
        <authorList>
            <person name="Abrams M."/>
            <person name="Caldwell A."/>
            <person name="Vandaei E."/>
            <person name="Lee W."/>
            <person name="Perrott J."/>
            <person name="Khan S.Y."/>
            <person name="Ta J."/>
            <person name="Romero D."/>
            <person name="Nguyen V."/>
            <person name="Pourmand N."/>
            <person name="Ouverney C.C."/>
        </authorList>
    </citation>
    <scope>NUCLEOTIDE SEQUENCE</scope>
</reference>
<sequence>MSAVIAEIETVEVTVEVDGHRAVVQAIPCLEHGTLFVSLADLDNPVCKVWGNDWAPQWFDLVHMLGLPDAVAAAVAAEFNTQAVWS</sequence>
<protein>
    <submittedName>
        <fullName evidence="1">Uncharacterized protein</fullName>
    </submittedName>
</protein>
<dbReference type="EMBL" id="JX649911">
    <property type="protein sequence ID" value="AGC72763.1"/>
    <property type="molecule type" value="Genomic_DNA"/>
</dbReference>